<dbReference type="NCBIfam" id="TIGR02168">
    <property type="entry name" value="SMC_prok_B"/>
    <property type="match status" value="1"/>
</dbReference>
<evidence type="ECO:0000256" key="5">
    <source>
        <dbReference type="ARBA" id="ARBA00023054"/>
    </source>
</evidence>
<dbReference type="GO" id="GO:0005737">
    <property type="term" value="C:cytoplasm"/>
    <property type="evidence" value="ECO:0007669"/>
    <property type="project" value="UniProtKB-SubCell"/>
</dbReference>
<dbReference type="CDD" id="cd03278">
    <property type="entry name" value="ABC_SMC_barmotin"/>
    <property type="match status" value="1"/>
</dbReference>
<dbReference type="PANTHER" id="PTHR43977">
    <property type="entry name" value="STRUCTURAL MAINTENANCE OF CHROMOSOMES PROTEIN 3"/>
    <property type="match status" value="1"/>
</dbReference>
<keyword evidence="6 7" id="KW-0238">DNA-binding</keyword>
<evidence type="ECO:0000256" key="1">
    <source>
        <dbReference type="ARBA" id="ARBA00004496"/>
    </source>
</evidence>
<dbReference type="InterPro" id="IPR027417">
    <property type="entry name" value="P-loop_NTPase"/>
</dbReference>
<dbReference type="InterPro" id="IPR011890">
    <property type="entry name" value="SMC_prok"/>
</dbReference>
<keyword evidence="3 7" id="KW-0547">Nucleotide-binding</keyword>
<evidence type="ECO:0000256" key="2">
    <source>
        <dbReference type="ARBA" id="ARBA00022490"/>
    </source>
</evidence>
<dbReference type="GO" id="GO:0005524">
    <property type="term" value="F:ATP binding"/>
    <property type="evidence" value="ECO:0007669"/>
    <property type="project" value="UniProtKB-UniRule"/>
</dbReference>
<comment type="subunit">
    <text evidence="7">Homodimer.</text>
</comment>
<comment type="function">
    <text evidence="7">Required for chromosome condensation and partitioning.</text>
</comment>
<reference evidence="10 11" key="1">
    <citation type="submission" date="2018-08" db="EMBL/GenBank/DDBJ databases">
        <title>Genome analysis of the thermophilic bacterium of the candidate phylum Aminicenantes from deep subsurface aquifer revealed its physiology and ecological role.</title>
        <authorList>
            <person name="Kadnikov V.V."/>
            <person name="Mardanov A.V."/>
            <person name="Beletsky A.V."/>
            <person name="Karnachuk O.V."/>
            <person name="Ravin N.V."/>
        </authorList>
    </citation>
    <scope>NUCLEOTIDE SEQUENCE [LARGE SCALE GENOMIC DNA]</scope>
    <source>
        <strain evidence="10">BY38</strain>
    </source>
</reference>
<dbReference type="SUPFAM" id="SSF52540">
    <property type="entry name" value="P-loop containing nucleoside triphosphate hydrolases"/>
    <property type="match status" value="1"/>
</dbReference>
<feature type="region of interest" description="Disordered" evidence="8">
    <location>
        <begin position="1213"/>
        <end position="1262"/>
    </location>
</feature>
<dbReference type="GO" id="GO:0003677">
    <property type="term" value="F:DNA binding"/>
    <property type="evidence" value="ECO:0007669"/>
    <property type="project" value="UniProtKB-UniRule"/>
</dbReference>
<dbReference type="InterPro" id="IPR003395">
    <property type="entry name" value="RecF/RecN/SMC_N"/>
</dbReference>
<dbReference type="InterPro" id="IPR036277">
    <property type="entry name" value="SMC_hinge_sf"/>
</dbReference>
<protein>
    <recommendedName>
        <fullName evidence="7">Chromosome partition protein Smc</fullName>
    </recommendedName>
</protein>
<feature type="compositionally biased region" description="Acidic residues" evidence="8">
    <location>
        <begin position="954"/>
        <end position="966"/>
    </location>
</feature>
<feature type="region of interest" description="Disordered" evidence="8">
    <location>
        <begin position="856"/>
        <end position="899"/>
    </location>
</feature>
<evidence type="ECO:0000256" key="8">
    <source>
        <dbReference type="SAM" id="MobiDB-lite"/>
    </source>
</evidence>
<evidence type="ECO:0000256" key="3">
    <source>
        <dbReference type="ARBA" id="ARBA00022741"/>
    </source>
</evidence>
<dbReference type="SUPFAM" id="SSF57997">
    <property type="entry name" value="Tropomyosin"/>
    <property type="match status" value="1"/>
</dbReference>
<keyword evidence="2 7" id="KW-0963">Cytoplasm</keyword>
<gene>
    <name evidence="7" type="primary">smc</name>
    <name evidence="10" type="ORF">OP8BY_0507</name>
</gene>
<feature type="compositionally biased region" description="Basic and acidic residues" evidence="8">
    <location>
        <begin position="967"/>
        <end position="984"/>
    </location>
</feature>
<evidence type="ECO:0000256" key="6">
    <source>
        <dbReference type="ARBA" id="ARBA00023125"/>
    </source>
</evidence>
<feature type="domain" description="RecF/RecN/SMC N-terminal" evidence="9">
    <location>
        <begin position="2"/>
        <end position="1204"/>
    </location>
</feature>
<organism evidence="10 11">
    <name type="scientific">Candidatus Saccharicenans subterraneus</name>
    <dbReference type="NCBI Taxonomy" id="2508984"/>
    <lineage>
        <taxon>Bacteria</taxon>
        <taxon>Candidatus Aminicenantota</taxon>
        <taxon>Candidatus Aminicenantia</taxon>
        <taxon>Candidatus Aminicenantales</taxon>
        <taxon>Candidatus Saccharicenantaceae</taxon>
        <taxon>Candidatus Saccharicenans</taxon>
    </lineage>
</organism>
<evidence type="ECO:0000256" key="4">
    <source>
        <dbReference type="ARBA" id="ARBA00022840"/>
    </source>
</evidence>
<sequence length="1262" mass="145596">MFIKKLEVQGFKSFPERTKILFHPGITAIVGPNGTGKSNIVDGILWVLGGLRLKSVRGDRTEDFIFNGNAKRPPLSMADGVITLGNEEELVISHRVFRSGESEYRLNGKAVRLKDIQDELWKHSIGEKEYFVIEQGAIGSFVTSKPQEKRVLIEEAAGTAYYKDKKRQAQNKLESSEQNLIRLEDIIIEVEKSKNSLYRQALAAARVRRLRERQRELTTHHFYRRLRQLEKALEEIKGSLQEAEAREQQALEAVREKEKELARKRKELWDLEKLLKDRQERTFSLKSQLSRLEGEIERESKRLEYLETSRQKAEADRVELQNEIKILEEEKAGIVARLAELQKLLEATTIQVEEKRAILKEAARLTAAEEELLAGLRREQMQKIQEATEIRNNYFRLEKELELFLKQAEKLAREKEDYLAQKVQVENRLAGLKTELEQAHQEKDRLQSDLAGLTENLNRLNQKLATLEENLSRLSHKIEETGPQLQALEKIAEVERDSADRNPVPGALGWFSELVEIPEEAATLFDLFWKEEARAQAFLLEKFKENIPAGDRRTLLLLSEKPAHQIPDSLLHEDGVLGLLKQKIRARAGLEKYTSSLPEAVIVRDVLTAVRLWEKYPDFNYITVGGDLLQSSGLLKTGQKKEGLFSLGQEKRRLLQELQSLEAEKEPLLREIESITGQRSTLERNLEETRSRLLEIEKKISDLERENKFVSLELQKISTALEILGQEEKIQQEEKEALQLKKEEALQGLQAIETGLEEIKQKIREREEALNRAKENQKAEEEKAYQLRSEFNLLQEKINGSRSGLQALEKRHQAITSKLGVLEMEVYTGQEEKERLARLIEELKQKAAQLEIEARKEEEDLREQDRKVPDLQKELEEMEAGLREMRDREEKAREEKTRLEIRRAEVERDRVNLEETCWQELKKNLLELRQEIESEGREAQPGAAGEEPERGLAEEAEEVEEEPAEGAEERTEEKTPEKAEEKPRERRRGKPPVPARELSDEDLEKELETIRDALQRLRQVNMMAEEEYLEQKKRYDFLIQQRQDLRDSINSTQEAIKKIDEESKNQFLKALEEVNKNFQEIFALLFRGGTAEVKLLEPDNPLESGVEIVAQPPGKRVQNLTLLSGGEKSLTSLAFLFALFRYKPSPFCILDEVDAALDEVNLGRFLNLMKAIKHQTQFIIITHNYKTMEVADYIYGTTMEEPNVTRVYSVKMERKEATSPEEGPDTGNGPDAEPASGQPAQKLLPRTSEDEIEPLEVTKEES</sequence>
<dbReference type="GO" id="GO:0006260">
    <property type="term" value="P:DNA replication"/>
    <property type="evidence" value="ECO:0007669"/>
    <property type="project" value="UniProtKB-UniRule"/>
</dbReference>
<comment type="domain">
    <text evidence="7">Contains large globular domains required for ATP hydrolysis at each terminus and a third globular domain forming a flexible hinge near the middle of the molecule. These domains are separated by coiled-coil structures.</text>
</comment>
<dbReference type="FunFam" id="3.40.50.300:FF:000901">
    <property type="entry name" value="Chromosome partition protein Smc"/>
    <property type="match status" value="1"/>
</dbReference>
<feature type="region of interest" description="Disordered" evidence="8">
    <location>
        <begin position="934"/>
        <end position="1004"/>
    </location>
</feature>
<comment type="similarity">
    <text evidence="7">Belongs to the SMC family.</text>
</comment>
<feature type="coiled-coil region" evidence="7">
    <location>
        <begin position="226"/>
        <end position="477"/>
    </location>
</feature>
<keyword evidence="4 7" id="KW-0067">ATP-binding</keyword>
<dbReference type="EMBL" id="QUAH01000011">
    <property type="protein sequence ID" value="RFT15212.1"/>
    <property type="molecule type" value="Genomic_DNA"/>
</dbReference>
<dbReference type="AlphaFoldDB" id="A0A3E2BKM6"/>
<evidence type="ECO:0000259" key="9">
    <source>
        <dbReference type="Pfam" id="PF02463"/>
    </source>
</evidence>
<comment type="caution">
    <text evidence="10">The sequence shown here is derived from an EMBL/GenBank/DDBJ whole genome shotgun (WGS) entry which is preliminary data.</text>
</comment>
<dbReference type="PIRSF" id="PIRSF005719">
    <property type="entry name" value="SMC"/>
    <property type="match status" value="1"/>
</dbReference>
<dbReference type="GO" id="GO:0007059">
    <property type="term" value="P:chromosome segregation"/>
    <property type="evidence" value="ECO:0007669"/>
    <property type="project" value="UniProtKB-UniRule"/>
</dbReference>
<dbReference type="GO" id="GO:0007062">
    <property type="term" value="P:sister chromatid cohesion"/>
    <property type="evidence" value="ECO:0007669"/>
    <property type="project" value="InterPro"/>
</dbReference>
<name>A0A3E2BKM6_9BACT</name>
<dbReference type="InterPro" id="IPR024704">
    <property type="entry name" value="SMC"/>
</dbReference>
<dbReference type="GO" id="GO:0005694">
    <property type="term" value="C:chromosome"/>
    <property type="evidence" value="ECO:0007669"/>
    <property type="project" value="InterPro"/>
</dbReference>
<accession>A0A3E2BKM6</accession>
<comment type="subcellular location">
    <subcellularLocation>
        <location evidence="1 7">Cytoplasm</location>
    </subcellularLocation>
</comment>
<evidence type="ECO:0000256" key="7">
    <source>
        <dbReference type="HAMAP-Rule" id="MF_01894"/>
    </source>
</evidence>
<dbReference type="GO" id="GO:0030261">
    <property type="term" value="P:chromosome condensation"/>
    <property type="evidence" value="ECO:0007669"/>
    <property type="project" value="InterPro"/>
</dbReference>
<feature type="coiled-coil region" evidence="7">
    <location>
        <begin position="166"/>
        <end position="193"/>
    </location>
</feature>
<dbReference type="Gene3D" id="3.40.50.300">
    <property type="entry name" value="P-loop containing nucleotide triphosphate hydrolases"/>
    <property type="match status" value="2"/>
</dbReference>
<dbReference type="GO" id="GO:0016887">
    <property type="term" value="F:ATP hydrolysis activity"/>
    <property type="evidence" value="ECO:0007669"/>
    <property type="project" value="InterPro"/>
</dbReference>
<proteinExistence type="inferred from homology"/>
<comment type="caution">
    <text evidence="7">Lacks conserved residue(s) required for the propagation of feature annotation.</text>
</comment>
<dbReference type="SUPFAM" id="SSF75553">
    <property type="entry name" value="Smc hinge domain"/>
    <property type="match status" value="1"/>
</dbReference>
<evidence type="ECO:0000313" key="10">
    <source>
        <dbReference type="EMBL" id="RFT15212.1"/>
    </source>
</evidence>
<keyword evidence="5 7" id="KW-0175">Coiled coil</keyword>
<dbReference type="Proteomes" id="UP000257323">
    <property type="component" value="Unassembled WGS sequence"/>
</dbReference>
<evidence type="ECO:0000313" key="11">
    <source>
        <dbReference type="Proteomes" id="UP000257323"/>
    </source>
</evidence>
<dbReference type="HAMAP" id="MF_01894">
    <property type="entry name" value="Smc_prok"/>
    <property type="match status" value="1"/>
</dbReference>
<dbReference type="Pfam" id="PF02463">
    <property type="entry name" value="SMC_N"/>
    <property type="match status" value="1"/>
</dbReference>